<feature type="domain" description="HTH araC/xylS-type" evidence="4">
    <location>
        <begin position="180"/>
        <end position="279"/>
    </location>
</feature>
<evidence type="ECO:0000313" key="6">
    <source>
        <dbReference type="Proteomes" id="UP000520814"/>
    </source>
</evidence>
<comment type="caution">
    <text evidence="5">The sequence shown here is derived from an EMBL/GenBank/DDBJ whole genome shotgun (WGS) entry which is preliminary data.</text>
</comment>
<gene>
    <name evidence="5" type="ORF">HNQ39_004532</name>
</gene>
<dbReference type="GO" id="GO:0043565">
    <property type="term" value="F:sequence-specific DNA binding"/>
    <property type="evidence" value="ECO:0007669"/>
    <property type="project" value="InterPro"/>
</dbReference>
<organism evidence="5 6">
    <name type="scientific">Armatimonas rosea</name>
    <dbReference type="NCBI Taxonomy" id="685828"/>
    <lineage>
        <taxon>Bacteria</taxon>
        <taxon>Bacillati</taxon>
        <taxon>Armatimonadota</taxon>
        <taxon>Armatimonadia</taxon>
        <taxon>Armatimonadales</taxon>
        <taxon>Armatimonadaceae</taxon>
        <taxon>Armatimonas</taxon>
    </lineage>
</organism>
<dbReference type="GO" id="GO:0003700">
    <property type="term" value="F:DNA-binding transcription factor activity"/>
    <property type="evidence" value="ECO:0007669"/>
    <property type="project" value="InterPro"/>
</dbReference>
<reference evidence="5 6" key="1">
    <citation type="submission" date="2020-08" db="EMBL/GenBank/DDBJ databases">
        <title>Genomic Encyclopedia of Type Strains, Phase IV (KMG-IV): sequencing the most valuable type-strain genomes for metagenomic binning, comparative biology and taxonomic classification.</title>
        <authorList>
            <person name="Goeker M."/>
        </authorList>
    </citation>
    <scope>NUCLEOTIDE SEQUENCE [LARGE SCALE GENOMIC DNA]</scope>
    <source>
        <strain evidence="5 6">DSM 23562</strain>
    </source>
</reference>
<dbReference type="InterPro" id="IPR014710">
    <property type="entry name" value="RmlC-like_jellyroll"/>
</dbReference>
<keyword evidence="2 5" id="KW-0238">DNA-binding</keyword>
<dbReference type="RefSeq" id="WP_184202255.1">
    <property type="nucleotide sequence ID" value="NZ_JACHGW010000004.1"/>
</dbReference>
<dbReference type="InterPro" id="IPR018060">
    <property type="entry name" value="HTH_AraC"/>
</dbReference>
<dbReference type="EMBL" id="JACHGW010000004">
    <property type="protein sequence ID" value="MBB6052711.1"/>
    <property type="molecule type" value="Genomic_DNA"/>
</dbReference>
<sequence length="293" mass="33282">MSEMVEQERLLEELTRTALGRLILTGEIQGGHGVRTKERWRVYGSYAVVVVTRGRGRYQDSLGVDRKLGAGDVIFVFPDLPHRYGPPPSQSWDELYVTFDGPIFDLWRHEGLLNPAQPVCSGGELGLDWGRRLQALLGSHGPQASPQERLAFLHHFLELLAEPLLRETQEKSPTHDDWLARACVRLETQLEESLSLELVAQEVGLGYETFRKRFQQAKGVSPARYRMQCRIALAQQLLRFSPQRTNQQVAESLGFADAFHFSRRFTELVGETPRAFRRRGQQKVPSVESTEGT</sequence>
<evidence type="ECO:0000256" key="2">
    <source>
        <dbReference type="ARBA" id="ARBA00023125"/>
    </source>
</evidence>
<dbReference type="PANTHER" id="PTHR46796">
    <property type="entry name" value="HTH-TYPE TRANSCRIPTIONAL ACTIVATOR RHAS-RELATED"/>
    <property type="match status" value="1"/>
</dbReference>
<dbReference type="InterPro" id="IPR037923">
    <property type="entry name" value="HTH-like"/>
</dbReference>
<dbReference type="SUPFAM" id="SSF51215">
    <property type="entry name" value="Regulatory protein AraC"/>
    <property type="match status" value="1"/>
</dbReference>
<evidence type="ECO:0000313" key="5">
    <source>
        <dbReference type="EMBL" id="MBB6052711.1"/>
    </source>
</evidence>
<dbReference type="InterPro" id="IPR009057">
    <property type="entry name" value="Homeodomain-like_sf"/>
</dbReference>
<dbReference type="SMART" id="SM00342">
    <property type="entry name" value="HTH_ARAC"/>
    <property type="match status" value="1"/>
</dbReference>
<name>A0A7W9W8X4_ARMRO</name>
<keyword evidence="1" id="KW-0805">Transcription regulation</keyword>
<keyword evidence="3" id="KW-0804">Transcription</keyword>
<dbReference type="Proteomes" id="UP000520814">
    <property type="component" value="Unassembled WGS sequence"/>
</dbReference>
<evidence type="ECO:0000259" key="4">
    <source>
        <dbReference type="PROSITE" id="PS01124"/>
    </source>
</evidence>
<dbReference type="Pfam" id="PF02311">
    <property type="entry name" value="AraC_binding"/>
    <property type="match status" value="1"/>
</dbReference>
<evidence type="ECO:0000256" key="3">
    <source>
        <dbReference type="ARBA" id="ARBA00023163"/>
    </source>
</evidence>
<accession>A0A7W9W8X4</accession>
<keyword evidence="6" id="KW-1185">Reference proteome</keyword>
<dbReference type="SUPFAM" id="SSF46689">
    <property type="entry name" value="Homeodomain-like"/>
    <property type="match status" value="2"/>
</dbReference>
<dbReference type="Pfam" id="PF12833">
    <property type="entry name" value="HTH_18"/>
    <property type="match status" value="1"/>
</dbReference>
<proteinExistence type="predicted"/>
<dbReference type="InterPro" id="IPR050204">
    <property type="entry name" value="AraC_XylS_family_regulators"/>
</dbReference>
<dbReference type="Gene3D" id="1.10.10.60">
    <property type="entry name" value="Homeodomain-like"/>
    <property type="match status" value="2"/>
</dbReference>
<evidence type="ECO:0000256" key="1">
    <source>
        <dbReference type="ARBA" id="ARBA00023015"/>
    </source>
</evidence>
<dbReference type="AlphaFoldDB" id="A0A7W9W8X4"/>
<dbReference type="PROSITE" id="PS01124">
    <property type="entry name" value="HTH_ARAC_FAMILY_2"/>
    <property type="match status" value="1"/>
</dbReference>
<dbReference type="InterPro" id="IPR003313">
    <property type="entry name" value="AraC-bd"/>
</dbReference>
<protein>
    <submittedName>
        <fullName evidence="5">AraC-like DNA-binding protein</fullName>
    </submittedName>
</protein>
<dbReference type="Gene3D" id="2.60.120.10">
    <property type="entry name" value="Jelly Rolls"/>
    <property type="match status" value="1"/>
</dbReference>